<gene>
    <name evidence="3" type="ORF">BD293_2822</name>
</gene>
<accession>A0A543KGF0</accession>
<dbReference type="InterPro" id="IPR023485">
    <property type="entry name" value="Ptyr_pPase"/>
</dbReference>
<comment type="caution">
    <text evidence="3">The sequence shown here is derived from an EMBL/GenBank/DDBJ whole genome shotgun (WGS) entry which is preliminary data.</text>
</comment>
<dbReference type="InterPro" id="IPR036388">
    <property type="entry name" value="WH-like_DNA-bd_sf"/>
</dbReference>
<dbReference type="EMBL" id="VFPT01000001">
    <property type="protein sequence ID" value="TQM94156.1"/>
    <property type="molecule type" value="Genomic_DNA"/>
</dbReference>
<proteinExistence type="predicted"/>
<sequence>MDSRIAAALFAALCHPDRLAILRLLMRFAPRAQRPTEIAQMLGLKKNTLSHHLGELTSTGLLEVTRQGRSLFYSVNQDRTDALIGYLAFDVGRARADLLAPIVPRHHPCGGDMTLGVLFLCSGNSARSIMAEALLHDLGKGRFRAYSAGIQPAQTPHPEALQTLRDNGHDVSGLRSKHLSEFQRADAPALDIVITVCDKAAAQDCPPWAGCPVMGHWGLPDPAASQAFAQTYHALRKRLAELVALPQPPVDRTALQTRIDTIDTNALTQERA</sequence>
<dbReference type="InterPro" id="IPR001845">
    <property type="entry name" value="HTH_ArsR_DNA-bd_dom"/>
</dbReference>
<evidence type="ECO:0000259" key="2">
    <source>
        <dbReference type="PROSITE" id="PS50987"/>
    </source>
</evidence>
<dbReference type="Pfam" id="PF12840">
    <property type="entry name" value="HTH_20"/>
    <property type="match status" value="1"/>
</dbReference>
<dbReference type="InterPro" id="IPR011991">
    <property type="entry name" value="ArsR-like_HTH"/>
</dbReference>
<evidence type="ECO:0000313" key="4">
    <source>
        <dbReference type="Proteomes" id="UP000320582"/>
    </source>
</evidence>
<dbReference type="CDD" id="cd16345">
    <property type="entry name" value="LMWP_ArsC"/>
    <property type="match status" value="1"/>
</dbReference>
<dbReference type="PROSITE" id="PS50987">
    <property type="entry name" value="HTH_ARSR_2"/>
    <property type="match status" value="1"/>
</dbReference>
<dbReference type="SMART" id="SM00418">
    <property type="entry name" value="HTH_ARSR"/>
    <property type="match status" value="1"/>
</dbReference>
<name>A0A543KGF0_9RHOB</name>
<organism evidence="3 4">
    <name type="scientific">Roseinatronobacter monicus</name>
    <dbReference type="NCBI Taxonomy" id="393481"/>
    <lineage>
        <taxon>Bacteria</taxon>
        <taxon>Pseudomonadati</taxon>
        <taxon>Pseudomonadota</taxon>
        <taxon>Alphaproteobacteria</taxon>
        <taxon>Rhodobacterales</taxon>
        <taxon>Paracoccaceae</taxon>
        <taxon>Roseinatronobacter</taxon>
    </lineage>
</organism>
<keyword evidence="4" id="KW-1185">Reference proteome</keyword>
<dbReference type="PANTHER" id="PTHR43428:SF1">
    <property type="entry name" value="ARSENATE REDUCTASE"/>
    <property type="match status" value="1"/>
</dbReference>
<dbReference type="SUPFAM" id="SSF46785">
    <property type="entry name" value="Winged helix' DNA-binding domain"/>
    <property type="match status" value="1"/>
</dbReference>
<dbReference type="RefSeq" id="WP_142082595.1">
    <property type="nucleotide sequence ID" value="NZ_VFPT01000001.1"/>
</dbReference>
<dbReference type="AlphaFoldDB" id="A0A543KGF0"/>
<dbReference type="Proteomes" id="UP000320582">
    <property type="component" value="Unassembled WGS sequence"/>
</dbReference>
<dbReference type="OrthoDB" id="9793058at2"/>
<dbReference type="Gene3D" id="3.40.50.2300">
    <property type="match status" value="1"/>
</dbReference>
<dbReference type="PRINTS" id="PR00778">
    <property type="entry name" value="HTHARSR"/>
</dbReference>
<protein>
    <submittedName>
        <fullName evidence="3">ArsR family transcriptional regulator</fullName>
    </submittedName>
</protein>
<dbReference type="GO" id="GO:0046685">
    <property type="term" value="P:response to arsenic-containing substance"/>
    <property type="evidence" value="ECO:0007669"/>
    <property type="project" value="UniProtKB-KW"/>
</dbReference>
<dbReference type="GO" id="GO:0003700">
    <property type="term" value="F:DNA-binding transcription factor activity"/>
    <property type="evidence" value="ECO:0007669"/>
    <property type="project" value="InterPro"/>
</dbReference>
<evidence type="ECO:0000313" key="3">
    <source>
        <dbReference type="EMBL" id="TQM94156.1"/>
    </source>
</evidence>
<keyword evidence="1" id="KW-0059">Arsenical resistance</keyword>
<dbReference type="PANTHER" id="PTHR43428">
    <property type="entry name" value="ARSENATE REDUCTASE"/>
    <property type="match status" value="1"/>
</dbReference>
<dbReference type="CDD" id="cd00090">
    <property type="entry name" value="HTH_ARSR"/>
    <property type="match status" value="1"/>
</dbReference>
<dbReference type="InterPro" id="IPR036196">
    <property type="entry name" value="Ptyr_pPase_sf"/>
</dbReference>
<dbReference type="InterPro" id="IPR036390">
    <property type="entry name" value="WH_DNA-bd_sf"/>
</dbReference>
<dbReference type="SMART" id="SM00226">
    <property type="entry name" value="LMWPc"/>
    <property type="match status" value="1"/>
</dbReference>
<dbReference type="NCBIfam" id="NF033788">
    <property type="entry name" value="HTH_metalloreg"/>
    <property type="match status" value="1"/>
</dbReference>
<dbReference type="Gene3D" id="1.10.10.10">
    <property type="entry name" value="Winged helix-like DNA-binding domain superfamily/Winged helix DNA-binding domain"/>
    <property type="match status" value="1"/>
</dbReference>
<dbReference type="SUPFAM" id="SSF52788">
    <property type="entry name" value="Phosphotyrosine protein phosphatases I"/>
    <property type="match status" value="1"/>
</dbReference>
<dbReference type="Pfam" id="PF01451">
    <property type="entry name" value="LMWPc"/>
    <property type="match status" value="1"/>
</dbReference>
<evidence type="ECO:0000256" key="1">
    <source>
        <dbReference type="ARBA" id="ARBA00022849"/>
    </source>
</evidence>
<feature type="domain" description="HTH arsR-type" evidence="2">
    <location>
        <begin position="1"/>
        <end position="95"/>
    </location>
</feature>
<reference evidence="3 4" key="1">
    <citation type="submission" date="2019-06" db="EMBL/GenBank/DDBJ databases">
        <title>Genomic Encyclopedia of Archaeal and Bacterial Type Strains, Phase II (KMG-II): from individual species to whole genera.</title>
        <authorList>
            <person name="Goeker M."/>
        </authorList>
    </citation>
    <scope>NUCLEOTIDE SEQUENCE [LARGE SCALE GENOMIC DNA]</scope>
    <source>
        <strain evidence="3 4">DSM 18423</strain>
    </source>
</reference>